<name>A0A428FJH4_STROR</name>
<evidence type="ECO:0000256" key="1">
    <source>
        <dbReference type="SAM" id="Phobius"/>
    </source>
</evidence>
<organism evidence="2 3">
    <name type="scientific">Streptococcus oralis</name>
    <dbReference type="NCBI Taxonomy" id="1303"/>
    <lineage>
        <taxon>Bacteria</taxon>
        <taxon>Bacillati</taxon>
        <taxon>Bacillota</taxon>
        <taxon>Bacilli</taxon>
        <taxon>Lactobacillales</taxon>
        <taxon>Streptococcaceae</taxon>
        <taxon>Streptococcus</taxon>
    </lineage>
</organism>
<comment type="caution">
    <text evidence="2">The sequence shown here is derived from an EMBL/GenBank/DDBJ whole genome shotgun (WGS) entry which is preliminary data.</text>
</comment>
<proteinExistence type="predicted"/>
<dbReference type="AlphaFoldDB" id="A0A428FJH4"/>
<feature type="transmembrane region" description="Helical" evidence="1">
    <location>
        <begin position="86"/>
        <end position="104"/>
    </location>
</feature>
<feature type="transmembrane region" description="Helical" evidence="1">
    <location>
        <begin position="110"/>
        <end position="128"/>
    </location>
</feature>
<evidence type="ECO:0000313" key="3">
    <source>
        <dbReference type="Proteomes" id="UP000280648"/>
    </source>
</evidence>
<feature type="transmembrane region" description="Helical" evidence="1">
    <location>
        <begin position="149"/>
        <end position="169"/>
    </location>
</feature>
<evidence type="ECO:0000313" key="2">
    <source>
        <dbReference type="EMBL" id="RSJ61179.1"/>
    </source>
</evidence>
<dbReference type="RefSeq" id="WP_131200887.1">
    <property type="nucleotide sequence ID" value="NZ_RJPI01000015.1"/>
</dbReference>
<dbReference type="EMBL" id="RJPI01000015">
    <property type="protein sequence ID" value="RSJ61179.1"/>
    <property type="molecule type" value="Genomic_DNA"/>
</dbReference>
<keyword evidence="1" id="KW-1133">Transmembrane helix</keyword>
<accession>A0A428FJH4</accession>
<reference evidence="2 3" key="1">
    <citation type="submission" date="2018-11" db="EMBL/GenBank/DDBJ databases">
        <title>Species Designations Belie Phenotypic and Genotypic Heterogeneity in Oral Streptococci.</title>
        <authorList>
            <person name="Velsko I."/>
        </authorList>
    </citation>
    <scope>NUCLEOTIDE SEQUENCE [LARGE SCALE GENOMIC DNA]</scope>
    <source>
        <strain evidence="2 3">BCC26</strain>
    </source>
</reference>
<keyword evidence="1" id="KW-0472">Membrane</keyword>
<feature type="transmembrane region" description="Helical" evidence="1">
    <location>
        <begin position="54"/>
        <end position="74"/>
    </location>
</feature>
<dbReference type="Proteomes" id="UP000280648">
    <property type="component" value="Unassembled WGS sequence"/>
</dbReference>
<feature type="transmembrane region" description="Helical" evidence="1">
    <location>
        <begin position="21"/>
        <end position="42"/>
    </location>
</feature>
<sequence length="242" mass="28280">MILERIIKSFEFQRKGIHGPVPLWGVLNGIFILYPIAFFMFMAGGLEVLKNEDLYQGLLITGIVVWVLNLVFLLDLKRGILTSFGSYLMYLTGHVYAILSFSAMSGDYSFIGLKIFLPLIFSIIMNIVMSWMVDLDSEEILSDKAVKNVYNFLFGPPMFLSLCCVFLAIIGYEYFWGWGMSLFFMIMGPYLYRTWFYIIYAYQHRHDVEEETSIKHIKVNPDMISNREFDRDRFSRKVTKDD</sequence>
<protein>
    <submittedName>
        <fullName evidence="2">Uncharacterized protein</fullName>
    </submittedName>
</protein>
<keyword evidence="1" id="KW-0812">Transmembrane</keyword>
<gene>
    <name evidence="2" type="ORF">D8803_08910</name>
</gene>
<feature type="transmembrane region" description="Helical" evidence="1">
    <location>
        <begin position="175"/>
        <end position="192"/>
    </location>
</feature>